<evidence type="ECO:0000256" key="1">
    <source>
        <dbReference type="SAM" id="MobiDB-lite"/>
    </source>
</evidence>
<proteinExistence type="predicted"/>
<accession>B0DLC1</accession>
<dbReference type="HOGENOM" id="CLU_2904574_0_0_1"/>
<gene>
    <name evidence="2" type="ORF">LACBIDRAFT_304307</name>
</gene>
<dbReference type="Proteomes" id="UP000001194">
    <property type="component" value="Unassembled WGS sequence"/>
</dbReference>
<name>B0DLC1_LACBS</name>
<reference evidence="2 3" key="1">
    <citation type="journal article" date="2008" name="Nature">
        <title>The genome of Laccaria bicolor provides insights into mycorrhizal symbiosis.</title>
        <authorList>
            <person name="Martin F."/>
            <person name="Aerts A."/>
            <person name="Ahren D."/>
            <person name="Brun A."/>
            <person name="Danchin E.G.J."/>
            <person name="Duchaussoy F."/>
            <person name="Gibon J."/>
            <person name="Kohler A."/>
            <person name="Lindquist E."/>
            <person name="Pereda V."/>
            <person name="Salamov A."/>
            <person name="Shapiro H.J."/>
            <person name="Wuyts J."/>
            <person name="Blaudez D."/>
            <person name="Buee M."/>
            <person name="Brokstein P."/>
            <person name="Canbaeck B."/>
            <person name="Cohen D."/>
            <person name="Courty P.E."/>
            <person name="Coutinho P.M."/>
            <person name="Delaruelle C."/>
            <person name="Detter J.C."/>
            <person name="Deveau A."/>
            <person name="DiFazio S."/>
            <person name="Duplessis S."/>
            <person name="Fraissinet-Tachet L."/>
            <person name="Lucic E."/>
            <person name="Frey-Klett P."/>
            <person name="Fourrey C."/>
            <person name="Feussner I."/>
            <person name="Gay G."/>
            <person name="Grimwood J."/>
            <person name="Hoegger P.J."/>
            <person name="Jain P."/>
            <person name="Kilaru S."/>
            <person name="Labbe J."/>
            <person name="Lin Y.C."/>
            <person name="Legue V."/>
            <person name="Le Tacon F."/>
            <person name="Marmeisse R."/>
            <person name="Melayah D."/>
            <person name="Montanini B."/>
            <person name="Muratet M."/>
            <person name="Nehls U."/>
            <person name="Niculita-Hirzel H."/>
            <person name="Oudot-Le Secq M.P."/>
            <person name="Peter M."/>
            <person name="Quesneville H."/>
            <person name="Rajashekar B."/>
            <person name="Reich M."/>
            <person name="Rouhier N."/>
            <person name="Schmutz J."/>
            <person name="Yin T."/>
            <person name="Chalot M."/>
            <person name="Henrissat B."/>
            <person name="Kuees U."/>
            <person name="Lucas S."/>
            <person name="Van de Peer Y."/>
            <person name="Podila G.K."/>
            <person name="Polle A."/>
            <person name="Pukkila P.J."/>
            <person name="Richardson P.M."/>
            <person name="Rouze P."/>
            <person name="Sanders I.R."/>
            <person name="Stajich J.E."/>
            <person name="Tunlid A."/>
            <person name="Tuskan G."/>
            <person name="Grigoriev I.V."/>
        </authorList>
    </citation>
    <scope>NUCLEOTIDE SEQUENCE [LARGE SCALE GENOMIC DNA]</scope>
    <source>
        <strain evidence="3">S238N-H82 / ATCC MYA-4686</strain>
    </source>
</reference>
<keyword evidence="3" id="KW-1185">Reference proteome</keyword>
<dbReference type="KEGG" id="lbc:LACBIDRAFT_304307"/>
<feature type="compositionally biased region" description="Polar residues" evidence="1">
    <location>
        <begin position="25"/>
        <end position="34"/>
    </location>
</feature>
<evidence type="ECO:0000313" key="2">
    <source>
        <dbReference type="EMBL" id="EDR04625.1"/>
    </source>
</evidence>
<evidence type="ECO:0000313" key="3">
    <source>
        <dbReference type="Proteomes" id="UP000001194"/>
    </source>
</evidence>
<feature type="region of interest" description="Disordered" evidence="1">
    <location>
        <begin position="1"/>
        <end position="62"/>
    </location>
</feature>
<dbReference type="GeneID" id="6080360"/>
<protein>
    <submittedName>
        <fullName evidence="2">Predicted protein</fullName>
    </submittedName>
</protein>
<dbReference type="InParanoid" id="B0DLC1"/>
<sequence length="62" mass="6992">MSHFQPKAVRVQGSSMFQSHERTANEGTWPSVTQAAEMLERGERLREDAGVYDTRDRAGIVL</sequence>
<dbReference type="EMBL" id="DS547117">
    <property type="protein sequence ID" value="EDR04625.1"/>
    <property type="molecule type" value="Genomic_DNA"/>
</dbReference>
<dbReference type="AlphaFoldDB" id="B0DLC1"/>
<organism evidence="3">
    <name type="scientific">Laccaria bicolor (strain S238N-H82 / ATCC MYA-4686)</name>
    <name type="common">Bicoloured deceiver</name>
    <name type="synonym">Laccaria laccata var. bicolor</name>
    <dbReference type="NCBI Taxonomy" id="486041"/>
    <lineage>
        <taxon>Eukaryota</taxon>
        <taxon>Fungi</taxon>
        <taxon>Dikarya</taxon>
        <taxon>Basidiomycota</taxon>
        <taxon>Agaricomycotina</taxon>
        <taxon>Agaricomycetes</taxon>
        <taxon>Agaricomycetidae</taxon>
        <taxon>Agaricales</taxon>
        <taxon>Agaricineae</taxon>
        <taxon>Hydnangiaceae</taxon>
        <taxon>Laccaria</taxon>
    </lineage>
</organism>
<dbReference type="RefSeq" id="XP_001884797.1">
    <property type="nucleotide sequence ID" value="XM_001884762.1"/>
</dbReference>
<feature type="compositionally biased region" description="Basic and acidic residues" evidence="1">
    <location>
        <begin position="38"/>
        <end position="62"/>
    </location>
</feature>